<keyword evidence="2" id="KW-0732">Signal</keyword>
<protein>
    <submittedName>
        <fullName evidence="4">Esterase-like activity of phytase family protein</fullName>
    </submittedName>
</protein>
<dbReference type="PROSITE" id="PS51257">
    <property type="entry name" value="PROKAR_LIPOPROTEIN"/>
    <property type="match status" value="1"/>
</dbReference>
<feature type="signal peptide" evidence="2">
    <location>
        <begin position="1"/>
        <end position="23"/>
    </location>
</feature>
<feature type="domain" description="Phytase-like" evidence="3">
    <location>
        <begin position="78"/>
        <end position="415"/>
    </location>
</feature>
<feature type="region of interest" description="Disordered" evidence="1">
    <location>
        <begin position="26"/>
        <end position="48"/>
    </location>
</feature>
<dbReference type="Pfam" id="PF13449">
    <property type="entry name" value="Phytase-like"/>
    <property type="match status" value="1"/>
</dbReference>
<organism evidence="4 5">
    <name type="scientific">Fictibacillus marinisediminis</name>
    <dbReference type="NCBI Taxonomy" id="2878389"/>
    <lineage>
        <taxon>Bacteria</taxon>
        <taxon>Bacillati</taxon>
        <taxon>Bacillota</taxon>
        <taxon>Bacilli</taxon>
        <taxon>Bacillales</taxon>
        <taxon>Fictibacillaceae</taxon>
        <taxon>Fictibacillus</taxon>
    </lineage>
</organism>
<keyword evidence="5" id="KW-1185">Reference proteome</keyword>
<gene>
    <name evidence="4" type="ORF">LCY76_03000</name>
</gene>
<name>A0A9X1X7L8_9BACL</name>
<evidence type="ECO:0000256" key="1">
    <source>
        <dbReference type="SAM" id="MobiDB-lite"/>
    </source>
</evidence>
<reference evidence="4" key="1">
    <citation type="submission" date="2021-09" db="EMBL/GenBank/DDBJ databases">
        <title>Genome analysis of Fictibacillus sp. KIGAM418 isolated from marine sediment.</title>
        <authorList>
            <person name="Seo M.-J."/>
            <person name="Cho E.-S."/>
            <person name="Hwang C.Y."/>
        </authorList>
    </citation>
    <scope>NUCLEOTIDE SEQUENCE</scope>
    <source>
        <strain evidence="4">KIGAM418</strain>
    </source>
</reference>
<evidence type="ECO:0000313" key="4">
    <source>
        <dbReference type="EMBL" id="MCK6255592.1"/>
    </source>
</evidence>
<accession>A0A9X1X7L8</accession>
<comment type="caution">
    <text evidence="4">The sequence shown here is derived from an EMBL/GenBank/DDBJ whole genome shotgun (WGS) entry which is preliminary data.</text>
</comment>
<evidence type="ECO:0000313" key="5">
    <source>
        <dbReference type="Proteomes" id="UP001139011"/>
    </source>
</evidence>
<dbReference type="EMBL" id="JAIWJX010000002">
    <property type="protein sequence ID" value="MCK6255592.1"/>
    <property type="molecule type" value="Genomic_DNA"/>
</dbReference>
<dbReference type="AlphaFoldDB" id="A0A9X1X7L8"/>
<dbReference type="Proteomes" id="UP001139011">
    <property type="component" value="Unassembled WGS sequence"/>
</dbReference>
<dbReference type="PANTHER" id="PTHR37957:SF1">
    <property type="entry name" value="PHYTASE-LIKE DOMAIN-CONTAINING PROTEIN"/>
    <property type="match status" value="1"/>
</dbReference>
<dbReference type="InterPro" id="IPR027372">
    <property type="entry name" value="Phytase-like_dom"/>
</dbReference>
<proteinExistence type="predicted"/>
<dbReference type="RefSeq" id="WP_248251402.1">
    <property type="nucleotide sequence ID" value="NZ_JAIWJX010000002.1"/>
</dbReference>
<sequence>MKKFMFLKVVVISIICIAIFACSRPSTNKQQEGNKGKKSTSTPSVKLIGKYPLENPPKLSKGIHAAMGSSLLHLPGDPDNIFYSSSDRGPNGKLTVNSEERRTFPIPMYTPAVYKIEISKGKMKILEQIKLKLAKGSDPVTGNSFITGLPNFKKSDEAPYDAKGKSVLSYDPYGLDTEGLAYNPTDKTFWLSDEYRPSLVQMKKDGTLVKRLIPSGMESKFKNAPLIPVKASLPAVLTKRMENKGFESVTITPDGRYLFTMTQSALSNPGENSRLVRILKINLKNSKAIAEYVYITANGQRLGFDQKDIGVSDLYAINEHNLLVDERDSEIGKKAKLKKIYKINFQGATNILGKDKHKGKTLEQMNAKDLKAAGIKTVAKEEVLNLLNYDYPYEKAEGISLVKGKKMAVINDNDFGIEDPNSKTELWLFRLP</sequence>
<evidence type="ECO:0000259" key="3">
    <source>
        <dbReference type="Pfam" id="PF13449"/>
    </source>
</evidence>
<feature type="compositionally biased region" description="Polar residues" evidence="1">
    <location>
        <begin position="26"/>
        <end position="44"/>
    </location>
</feature>
<feature type="chain" id="PRO_5040775067" evidence="2">
    <location>
        <begin position="24"/>
        <end position="432"/>
    </location>
</feature>
<dbReference type="PANTHER" id="PTHR37957">
    <property type="entry name" value="BLR7070 PROTEIN"/>
    <property type="match status" value="1"/>
</dbReference>
<evidence type="ECO:0000256" key="2">
    <source>
        <dbReference type="SAM" id="SignalP"/>
    </source>
</evidence>
<dbReference type="SUPFAM" id="SSF101898">
    <property type="entry name" value="NHL repeat"/>
    <property type="match status" value="1"/>
</dbReference>